<evidence type="ECO:0000256" key="4">
    <source>
        <dbReference type="ARBA" id="ARBA00022645"/>
    </source>
</evidence>
<dbReference type="PANTHER" id="PTHR32282">
    <property type="entry name" value="BINDING PROTEIN TRANSPEPTIDASE, PUTATIVE-RELATED"/>
    <property type="match status" value="1"/>
</dbReference>
<feature type="domain" description="Penicillin-binding C-terminal" evidence="14">
    <location>
        <begin position="619"/>
        <end position="704"/>
    </location>
</feature>
<evidence type="ECO:0000256" key="3">
    <source>
        <dbReference type="ARBA" id="ARBA00007739"/>
    </source>
</evidence>
<dbReference type="SUPFAM" id="SSF56601">
    <property type="entry name" value="beta-lactamase/transpeptidase-like"/>
    <property type="match status" value="1"/>
</dbReference>
<comment type="similarity">
    <text evidence="3">In the N-terminal section; belongs to the glycosyltransferase 51 family.</text>
</comment>
<keyword evidence="9" id="KW-0511">Multifunctional enzyme</keyword>
<name>A0A939EBP6_9HYPH</name>
<dbReference type="InterPro" id="IPR001460">
    <property type="entry name" value="PCN-bd_Tpept"/>
</dbReference>
<accession>A0A939EBP6</accession>
<evidence type="ECO:0000256" key="11">
    <source>
        <dbReference type="ARBA" id="ARBA00049902"/>
    </source>
</evidence>
<dbReference type="Gene3D" id="1.10.3810.10">
    <property type="entry name" value="Biosynthetic peptidoglycan transglycosylase-like"/>
    <property type="match status" value="1"/>
</dbReference>
<comment type="similarity">
    <text evidence="2">In the C-terminal section; belongs to the transpeptidase family.</text>
</comment>
<evidence type="ECO:0000256" key="1">
    <source>
        <dbReference type="ARBA" id="ARBA00004752"/>
    </source>
</evidence>
<dbReference type="GO" id="GO:0008955">
    <property type="term" value="F:peptidoglycan glycosyltransferase activity"/>
    <property type="evidence" value="ECO:0007669"/>
    <property type="project" value="UniProtKB-EC"/>
</dbReference>
<evidence type="ECO:0000313" key="16">
    <source>
        <dbReference type="Proteomes" id="UP000664096"/>
    </source>
</evidence>
<dbReference type="PANTHER" id="PTHR32282:SF15">
    <property type="entry name" value="PENICILLIN-BINDING PROTEIN 1C"/>
    <property type="match status" value="1"/>
</dbReference>
<dbReference type="InterPro" id="IPR012338">
    <property type="entry name" value="Beta-lactam/transpept-like"/>
</dbReference>
<dbReference type="Pfam" id="PF00905">
    <property type="entry name" value="Transpeptidase"/>
    <property type="match status" value="1"/>
</dbReference>
<dbReference type="Proteomes" id="UP000664096">
    <property type="component" value="Unassembled WGS sequence"/>
</dbReference>
<dbReference type="GO" id="GO:0008658">
    <property type="term" value="F:penicillin binding"/>
    <property type="evidence" value="ECO:0007669"/>
    <property type="project" value="InterPro"/>
</dbReference>
<evidence type="ECO:0000256" key="6">
    <source>
        <dbReference type="ARBA" id="ARBA00022676"/>
    </source>
</evidence>
<dbReference type="GO" id="GO:0004180">
    <property type="term" value="F:carboxypeptidase activity"/>
    <property type="evidence" value="ECO:0007669"/>
    <property type="project" value="UniProtKB-KW"/>
</dbReference>
<dbReference type="InterPro" id="IPR001264">
    <property type="entry name" value="Glyco_trans_51"/>
</dbReference>
<feature type="domain" description="Glycosyl transferase family 51" evidence="13">
    <location>
        <begin position="66"/>
        <end position="238"/>
    </location>
</feature>
<sequence>MAARRRHSWQTLRRWTAAAGVAALALGLCGALQVFRDYDRLPPLPEIADLSLSAVVLDRQDRLLRAFTSRDDKWRLPVDLEAVDPLYFKLLLAFEDKRFYRHRGFDLWAFLRSALQSVRAGRIVSGGSTLTMQVARLLDETPTRTVKRKYEQLLKAVRLERTFTKDEILHFYALRAPFGGNLEGVRAASLTWFGKEPRRLTPAEAALLVALPQSPETRRPDRSPEAARVARNRVLARAEAAGVLSADEVSSASAEPVRAERHRMPLLAAHESREARFEYPGTPVYRLTLDRDLQEAVEALARRKVVAFPPPISMAILVADHQNGEILASVGAPDLLDTVRLGHVDMTRAVRSPGSTLKPLIYGLAFEEGIGLPESLIEDRPTDIGGYRPANFDQAYQGTVTLREALQLSLNTPAVQLLEAVGPARLIARLKRAGVRPVLEKGTEPGLAIGLGGLGLSLRDLTQTYAALARGGKPVTLSTCKNPCAQEAEPPRSMPMLSEKAAYLVSDVLSGMPQIQGARSHSLAYKTGTAYGYRDSWAAGYDGRHVVAVWVGRPDGSPVPGQTGAKTAVPILFDVFQKLGSDRVPLPPAPQEAFRSAASSAPKALSYARVKTRPAAGRPGKSLEIAYPPEGAVLDLGWSREGARAETPLVVKVRGGNRPFVFLVNGVPQTSGSFDSQLIWYPDARGFADVTVLDARGSAARVAIELK</sequence>
<evidence type="ECO:0000256" key="10">
    <source>
        <dbReference type="ARBA" id="ARBA00044770"/>
    </source>
</evidence>
<dbReference type="EMBL" id="JAEKJZ010000001">
    <property type="protein sequence ID" value="MBN9669801.1"/>
    <property type="molecule type" value="Genomic_DNA"/>
</dbReference>
<dbReference type="RefSeq" id="WP_207139337.1">
    <property type="nucleotide sequence ID" value="NZ_JAEKJZ010000001.1"/>
</dbReference>
<gene>
    <name evidence="15" type="primary">pbpC</name>
    <name evidence="15" type="ORF">JF539_05585</name>
</gene>
<evidence type="ECO:0000259" key="12">
    <source>
        <dbReference type="Pfam" id="PF00905"/>
    </source>
</evidence>
<evidence type="ECO:0000256" key="9">
    <source>
        <dbReference type="ARBA" id="ARBA00023268"/>
    </source>
</evidence>
<dbReference type="Pfam" id="PF00912">
    <property type="entry name" value="Transgly"/>
    <property type="match status" value="1"/>
</dbReference>
<evidence type="ECO:0000313" key="15">
    <source>
        <dbReference type="EMBL" id="MBN9669801.1"/>
    </source>
</evidence>
<dbReference type="AlphaFoldDB" id="A0A939EBP6"/>
<dbReference type="NCBIfam" id="TIGR02073">
    <property type="entry name" value="PBP_1c"/>
    <property type="match status" value="1"/>
</dbReference>
<dbReference type="InterPro" id="IPR009647">
    <property type="entry name" value="PBP_C"/>
</dbReference>
<evidence type="ECO:0000259" key="13">
    <source>
        <dbReference type="Pfam" id="PF00912"/>
    </source>
</evidence>
<protein>
    <recommendedName>
        <fullName evidence="10">peptidoglycan glycosyltransferase</fullName>
        <ecNumber evidence="10">2.4.99.28</ecNumber>
    </recommendedName>
</protein>
<proteinExistence type="inferred from homology"/>
<evidence type="ECO:0000256" key="2">
    <source>
        <dbReference type="ARBA" id="ARBA00007090"/>
    </source>
</evidence>
<dbReference type="Gene3D" id="3.40.710.10">
    <property type="entry name" value="DD-peptidase/beta-lactamase superfamily"/>
    <property type="match status" value="1"/>
</dbReference>
<evidence type="ECO:0000259" key="14">
    <source>
        <dbReference type="Pfam" id="PF06832"/>
    </source>
</evidence>
<dbReference type="InterPro" id="IPR023346">
    <property type="entry name" value="Lysozyme-like_dom_sf"/>
</dbReference>
<comment type="catalytic activity">
    <reaction evidence="11">
        <text>[GlcNAc-(1-&gt;4)-Mur2Ac(oyl-L-Ala-gamma-D-Glu-L-Lys-D-Ala-D-Ala)](n)-di-trans,octa-cis-undecaprenyl diphosphate + beta-D-GlcNAc-(1-&gt;4)-Mur2Ac(oyl-L-Ala-gamma-D-Glu-L-Lys-D-Ala-D-Ala)-di-trans,octa-cis-undecaprenyl diphosphate = [GlcNAc-(1-&gt;4)-Mur2Ac(oyl-L-Ala-gamma-D-Glu-L-Lys-D-Ala-D-Ala)](n+1)-di-trans,octa-cis-undecaprenyl diphosphate + di-trans,octa-cis-undecaprenyl diphosphate + H(+)</text>
        <dbReference type="Rhea" id="RHEA:23708"/>
        <dbReference type="Rhea" id="RHEA-COMP:9602"/>
        <dbReference type="Rhea" id="RHEA-COMP:9603"/>
        <dbReference type="ChEBI" id="CHEBI:15378"/>
        <dbReference type="ChEBI" id="CHEBI:58405"/>
        <dbReference type="ChEBI" id="CHEBI:60033"/>
        <dbReference type="ChEBI" id="CHEBI:78435"/>
        <dbReference type="EC" id="2.4.99.28"/>
    </reaction>
</comment>
<comment type="pathway">
    <text evidence="1">Cell wall biogenesis; peptidoglycan biosynthesis.</text>
</comment>
<organism evidence="15 16">
    <name type="scientific">Roseibium aggregatum</name>
    <dbReference type="NCBI Taxonomy" id="187304"/>
    <lineage>
        <taxon>Bacteria</taxon>
        <taxon>Pseudomonadati</taxon>
        <taxon>Pseudomonadota</taxon>
        <taxon>Alphaproteobacteria</taxon>
        <taxon>Hyphomicrobiales</taxon>
        <taxon>Stappiaceae</taxon>
        <taxon>Roseibium</taxon>
    </lineage>
</organism>
<dbReference type="InterPro" id="IPR036950">
    <property type="entry name" value="PBP_transglycosylase"/>
</dbReference>
<keyword evidence="5" id="KW-0645">Protease</keyword>
<dbReference type="GO" id="GO:0030288">
    <property type="term" value="C:outer membrane-bounded periplasmic space"/>
    <property type="evidence" value="ECO:0007669"/>
    <property type="project" value="TreeGrafter"/>
</dbReference>
<keyword evidence="7" id="KW-0808">Transferase</keyword>
<dbReference type="SUPFAM" id="SSF53955">
    <property type="entry name" value="Lysozyme-like"/>
    <property type="match status" value="1"/>
</dbReference>
<feature type="domain" description="Penicillin-binding protein transpeptidase" evidence="12">
    <location>
        <begin position="314"/>
        <end position="552"/>
    </location>
</feature>
<evidence type="ECO:0000256" key="8">
    <source>
        <dbReference type="ARBA" id="ARBA00022801"/>
    </source>
</evidence>
<dbReference type="GO" id="GO:0006508">
    <property type="term" value="P:proteolysis"/>
    <property type="evidence" value="ECO:0007669"/>
    <property type="project" value="UniProtKB-KW"/>
</dbReference>
<keyword evidence="4" id="KW-0121">Carboxypeptidase</keyword>
<dbReference type="GO" id="GO:0009252">
    <property type="term" value="P:peptidoglycan biosynthetic process"/>
    <property type="evidence" value="ECO:0007669"/>
    <property type="project" value="InterPro"/>
</dbReference>
<keyword evidence="6" id="KW-0328">Glycosyltransferase</keyword>
<dbReference type="InterPro" id="IPR050396">
    <property type="entry name" value="Glycosyltr_51/Transpeptidase"/>
</dbReference>
<evidence type="ECO:0000256" key="7">
    <source>
        <dbReference type="ARBA" id="ARBA00022679"/>
    </source>
</evidence>
<keyword evidence="8" id="KW-0378">Hydrolase</keyword>
<dbReference type="EC" id="2.4.99.28" evidence="10"/>
<evidence type="ECO:0000256" key="5">
    <source>
        <dbReference type="ARBA" id="ARBA00022670"/>
    </source>
</evidence>
<dbReference type="InterPro" id="IPR011815">
    <property type="entry name" value="PBP_1c"/>
</dbReference>
<dbReference type="Pfam" id="PF06832">
    <property type="entry name" value="BiPBP_C"/>
    <property type="match status" value="1"/>
</dbReference>
<comment type="caution">
    <text evidence="15">The sequence shown here is derived from an EMBL/GenBank/DDBJ whole genome shotgun (WGS) entry which is preliminary data.</text>
</comment>
<reference evidence="15" key="1">
    <citation type="submission" date="2020-12" db="EMBL/GenBank/DDBJ databases">
        <title>Oil enriched cultivation method for isolating marine PHA-producing bacteria.</title>
        <authorList>
            <person name="Zheng W."/>
            <person name="Yu S."/>
            <person name="Huang Y."/>
        </authorList>
    </citation>
    <scope>NUCLEOTIDE SEQUENCE</scope>
    <source>
        <strain evidence="15">SY-2-12</strain>
    </source>
</reference>